<protein>
    <submittedName>
        <fullName evidence="1">Uncharacterized protein</fullName>
    </submittedName>
</protein>
<reference evidence="1" key="2">
    <citation type="journal article" date="2015" name="Data Brief">
        <title>Shoot transcriptome of the giant reed, Arundo donax.</title>
        <authorList>
            <person name="Barrero R.A."/>
            <person name="Guerrero F.D."/>
            <person name="Moolhuijzen P."/>
            <person name="Goolsby J.A."/>
            <person name="Tidwell J."/>
            <person name="Bellgard S.E."/>
            <person name="Bellgard M.I."/>
        </authorList>
    </citation>
    <scope>NUCLEOTIDE SEQUENCE</scope>
    <source>
        <tissue evidence="1">Shoot tissue taken approximately 20 cm above the soil surface</tissue>
    </source>
</reference>
<dbReference type="AlphaFoldDB" id="A0A0A8Y5P9"/>
<sequence>MISIHPSIVRLVFFSVGKMF</sequence>
<name>A0A0A8Y5P9_ARUDO</name>
<accession>A0A0A8Y5P9</accession>
<organism evidence="1">
    <name type="scientific">Arundo donax</name>
    <name type="common">Giant reed</name>
    <name type="synonym">Donax arundinaceus</name>
    <dbReference type="NCBI Taxonomy" id="35708"/>
    <lineage>
        <taxon>Eukaryota</taxon>
        <taxon>Viridiplantae</taxon>
        <taxon>Streptophyta</taxon>
        <taxon>Embryophyta</taxon>
        <taxon>Tracheophyta</taxon>
        <taxon>Spermatophyta</taxon>
        <taxon>Magnoliopsida</taxon>
        <taxon>Liliopsida</taxon>
        <taxon>Poales</taxon>
        <taxon>Poaceae</taxon>
        <taxon>PACMAD clade</taxon>
        <taxon>Arundinoideae</taxon>
        <taxon>Arundineae</taxon>
        <taxon>Arundo</taxon>
    </lineage>
</organism>
<dbReference type="EMBL" id="GBRH01278593">
    <property type="protein sequence ID" value="JAD19302.1"/>
    <property type="molecule type" value="Transcribed_RNA"/>
</dbReference>
<reference evidence="1" key="1">
    <citation type="submission" date="2014-09" db="EMBL/GenBank/DDBJ databases">
        <authorList>
            <person name="Magalhaes I.L.F."/>
            <person name="Oliveira U."/>
            <person name="Santos F.R."/>
            <person name="Vidigal T.H.D.A."/>
            <person name="Brescovit A.D."/>
            <person name="Santos A.J."/>
        </authorList>
    </citation>
    <scope>NUCLEOTIDE SEQUENCE</scope>
    <source>
        <tissue evidence="1">Shoot tissue taken approximately 20 cm above the soil surface</tissue>
    </source>
</reference>
<proteinExistence type="predicted"/>
<evidence type="ECO:0000313" key="1">
    <source>
        <dbReference type="EMBL" id="JAD19302.1"/>
    </source>
</evidence>